<comment type="catalytic activity">
    <reaction evidence="1 10">
        <text>[protein]-peptidylproline (omega=180) = [protein]-peptidylproline (omega=0)</text>
        <dbReference type="Rhea" id="RHEA:16237"/>
        <dbReference type="Rhea" id="RHEA-COMP:10747"/>
        <dbReference type="Rhea" id="RHEA-COMP:10748"/>
        <dbReference type="ChEBI" id="CHEBI:83833"/>
        <dbReference type="ChEBI" id="CHEBI:83834"/>
        <dbReference type="EC" id="5.2.1.8"/>
    </reaction>
</comment>
<evidence type="ECO:0000256" key="6">
    <source>
        <dbReference type="ARBA" id="ARBA00023110"/>
    </source>
</evidence>
<comment type="function">
    <text evidence="9">PPIases accelerate the folding of proteins. It catalyzes the cis-trans isomerization of proline imidic peptide bonds in oligopeptides. Acts as a regulatory subunit for PP2A-like phosphatases modulating their activity or substrate specificity, probably by inducing a conformational change in the catalytic subunit, a direct target of the PPIase. Can reactivate inactive phosphatase PP2A-phosphatase methylesterase complexes (PP2Ai) in presence of ATP and Mg(2+) by dissociating the inactive form from the complex.</text>
</comment>
<dbReference type="FunFam" id="1.20.120.1150:FF:000003">
    <property type="entry name" value="Serine/threonine-protein phosphatase 2A activator"/>
    <property type="match status" value="1"/>
</dbReference>
<organism evidence="12 13">
    <name type="scientific">Magnusiomyces paraingens</name>
    <dbReference type="NCBI Taxonomy" id="2606893"/>
    <lineage>
        <taxon>Eukaryota</taxon>
        <taxon>Fungi</taxon>
        <taxon>Dikarya</taxon>
        <taxon>Ascomycota</taxon>
        <taxon>Saccharomycotina</taxon>
        <taxon>Dipodascomycetes</taxon>
        <taxon>Dipodascales</taxon>
        <taxon>Dipodascaceae</taxon>
        <taxon>Magnusiomyces</taxon>
    </lineage>
</organism>
<dbReference type="InterPro" id="IPR037218">
    <property type="entry name" value="PTPA_sf"/>
</dbReference>
<dbReference type="Gene3D" id="1.20.120.1150">
    <property type="match status" value="1"/>
</dbReference>
<dbReference type="CDD" id="cd04087">
    <property type="entry name" value="PTPA"/>
    <property type="match status" value="1"/>
</dbReference>
<keyword evidence="5 10" id="KW-0963">Cytoplasm</keyword>
<dbReference type="OrthoDB" id="16120at2759"/>
<dbReference type="PANTHER" id="PTHR10012">
    <property type="entry name" value="SERINE/THREONINE-PROTEIN PHOSPHATASE 2A REGULATORY SUBUNIT B"/>
    <property type="match status" value="1"/>
</dbReference>
<evidence type="ECO:0000256" key="8">
    <source>
        <dbReference type="ARBA" id="ARBA00023242"/>
    </source>
</evidence>
<keyword evidence="6 10" id="KW-0697">Rotamase</keyword>
<evidence type="ECO:0000256" key="11">
    <source>
        <dbReference type="SAM" id="MobiDB-lite"/>
    </source>
</evidence>
<dbReference type="RefSeq" id="XP_031851419.1">
    <property type="nucleotide sequence ID" value="XM_031995528.1"/>
</dbReference>
<evidence type="ECO:0000256" key="7">
    <source>
        <dbReference type="ARBA" id="ARBA00023235"/>
    </source>
</evidence>
<dbReference type="AlphaFoldDB" id="A0A5E8B2Z8"/>
<feature type="compositionally biased region" description="Low complexity" evidence="11">
    <location>
        <begin position="1"/>
        <end position="15"/>
    </location>
</feature>
<dbReference type="InterPro" id="IPR004327">
    <property type="entry name" value="Phstyr_phstse_ac"/>
</dbReference>
<name>A0A5E8B2Z8_9ASCO</name>
<feature type="region of interest" description="Disordered" evidence="11">
    <location>
        <begin position="447"/>
        <end position="476"/>
    </location>
</feature>
<sequence length="476" mass="53193">MSDRQQQPPTSQNQTPIPPQHVATRLPPRTLGSRARPSGNSASFLGGPGVTAVPAKFGKEAEANLPKPAPELLPIPDTPREELLLQIQQAGYSDLQKYINSTLDLDTFTLKSRAYVRIRSLIQVLSLKVTLKKRPQTTDSESTKRLLRVLGKVNELIDDVPPLEGPRRFGNLAFRTFHDRLKKDAQTMLPETIGQPREEITKSTNSESPVSNNPYIELVPYFLGGFGSRQRLDFGTGHELSFLAFFGGLWAIDLVDPEISGEDILLIFETYFNTIRKLIVKYSLEPAGSHGVWGLDDHFHLPYILGSAQIVNITEPDTPTPRFSPKLVLRPQVVEREKDTNLYFSAIAFINKVKIGPFYEHSPILYDVSSVATWHKIHRGMIKMYVAEVLGKFPVVQHFCFGTGLFPWADRVTGKLLPSTEADVNDEKERDQQEKKAAAIRLLNSQYLGGGTSSHTTTIRNPNESQSVTKAPWATQ</sequence>
<keyword evidence="8" id="KW-0539">Nucleus</keyword>
<feature type="region of interest" description="Disordered" evidence="11">
    <location>
        <begin position="1"/>
        <end position="47"/>
    </location>
</feature>
<comment type="similarity">
    <text evidence="4 10">Belongs to the PTPA-type PPIase family.</text>
</comment>
<evidence type="ECO:0000256" key="4">
    <source>
        <dbReference type="ARBA" id="ARBA00011019"/>
    </source>
</evidence>
<dbReference type="GO" id="GO:0003755">
    <property type="term" value="F:peptidyl-prolyl cis-trans isomerase activity"/>
    <property type="evidence" value="ECO:0007669"/>
    <property type="project" value="UniProtKB-KW"/>
</dbReference>
<dbReference type="GO" id="GO:0007052">
    <property type="term" value="P:mitotic spindle organization"/>
    <property type="evidence" value="ECO:0007669"/>
    <property type="project" value="TreeGrafter"/>
</dbReference>
<dbReference type="Pfam" id="PF03095">
    <property type="entry name" value="PTPA"/>
    <property type="match status" value="1"/>
</dbReference>
<dbReference type="GO" id="GO:0005634">
    <property type="term" value="C:nucleus"/>
    <property type="evidence" value="ECO:0007669"/>
    <property type="project" value="UniProtKB-SubCell"/>
</dbReference>
<evidence type="ECO:0000256" key="3">
    <source>
        <dbReference type="ARBA" id="ARBA00004496"/>
    </source>
</evidence>
<accession>A0A5E8B2Z8</accession>
<dbReference type="InterPro" id="IPR043170">
    <property type="entry name" value="PTPA_C_lid"/>
</dbReference>
<comment type="subcellular location">
    <subcellularLocation>
        <location evidence="3 10">Cytoplasm</location>
    </subcellularLocation>
    <subcellularLocation>
        <location evidence="2">Nucleus</location>
    </subcellularLocation>
</comment>
<dbReference type="GO" id="GO:0005737">
    <property type="term" value="C:cytoplasm"/>
    <property type="evidence" value="ECO:0007669"/>
    <property type="project" value="UniProtKB-SubCell"/>
</dbReference>
<protein>
    <recommendedName>
        <fullName evidence="10">Serine/threonine-protein phosphatase 2A activator</fullName>
        <ecNumber evidence="10">5.2.1.8</ecNumber>
    </recommendedName>
    <alternativeName>
        <fullName evidence="10">Phosphotyrosyl phosphatase activator</fullName>
    </alternativeName>
</protein>
<evidence type="ECO:0000313" key="12">
    <source>
        <dbReference type="EMBL" id="VVT45589.1"/>
    </source>
</evidence>
<dbReference type="EC" id="5.2.1.8" evidence="10"/>
<reference evidence="12 13" key="1">
    <citation type="submission" date="2019-09" db="EMBL/GenBank/DDBJ databases">
        <authorList>
            <person name="Brejova B."/>
        </authorList>
    </citation>
    <scope>NUCLEOTIDE SEQUENCE [LARGE SCALE GENOMIC DNA]</scope>
</reference>
<evidence type="ECO:0000256" key="2">
    <source>
        <dbReference type="ARBA" id="ARBA00004123"/>
    </source>
</evidence>
<evidence type="ECO:0000256" key="5">
    <source>
        <dbReference type="ARBA" id="ARBA00022490"/>
    </source>
</evidence>
<dbReference type="GO" id="GO:0000159">
    <property type="term" value="C:protein phosphatase type 2A complex"/>
    <property type="evidence" value="ECO:0007669"/>
    <property type="project" value="TreeGrafter"/>
</dbReference>
<evidence type="ECO:0000256" key="10">
    <source>
        <dbReference type="RuleBase" id="RU361210"/>
    </source>
</evidence>
<dbReference type="GeneID" id="43579628"/>
<keyword evidence="13" id="KW-1185">Reference proteome</keyword>
<dbReference type="EMBL" id="CABVLU010000001">
    <property type="protein sequence ID" value="VVT45589.1"/>
    <property type="molecule type" value="Genomic_DNA"/>
</dbReference>
<dbReference type="PANTHER" id="PTHR10012:SF3">
    <property type="entry name" value="SERINE_THREONINE-PROTEIN PHOSPHATASE 2A ACTIVATOR 1"/>
    <property type="match status" value="1"/>
</dbReference>
<evidence type="ECO:0000313" key="13">
    <source>
        <dbReference type="Proteomes" id="UP000398389"/>
    </source>
</evidence>
<gene>
    <name evidence="12" type="ORF">SAPINGB_P000805</name>
</gene>
<proteinExistence type="inferred from homology"/>
<keyword evidence="7 10" id="KW-0413">Isomerase</keyword>
<dbReference type="Proteomes" id="UP000398389">
    <property type="component" value="Unassembled WGS sequence"/>
</dbReference>
<dbReference type="GO" id="GO:0008160">
    <property type="term" value="F:protein tyrosine phosphatase activator activity"/>
    <property type="evidence" value="ECO:0007669"/>
    <property type="project" value="TreeGrafter"/>
</dbReference>
<evidence type="ECO:0000256" key="1">
    <source>
        <dbReference type="ARBA" id="ARBA00000971"/>
    </source>
</evidence>
<dbReference type="SUPFAM" id="SSF140984">
    <property type="entry name" value="PTPA-like"/>
    <property type="match status" value="1"/>
</dbReference>
<evidence type="ECO:0000256" key="9">
    <source>
        <dbReference type="ARBA" id="ARBA00025287"/>
    </source>
</evidence>